<evidence type="ECO:0000313" key="2">
    <source>
        <dbReference type="WBParaSite" id="JU765_v2.g18421.t1"/>
    </source>
</evidence>
<reference evidence="2" key="1">
    <citation type="submission" date="2022-11" db="UniProtKB">
        <authorList>
            <consortium name="WormBaseParasite"/>
        </authorList>
    </citation>
    <scope>IDENTIFICATION</scope>
</reference>
<sequence>MSIIGIDLGCYSTYIAGIKDGTVEVLANEYSLLATPTAVSFNSVPRAMGVSARQQVVPKFKSTVAFFKPLLRRDVEHGEILDAIPCKHFAVNPASNELYAGVEVYNHQNEPVKYHIQQVLGAYLTKLFELARSSTGVAVEECFLTVPYYFTVSDRQVILEAAKIAGFPFVKLINETAALAASYAFFKKSSLPPANEQPKKVVFVDVGYSQAQVALAEVHKDGARVVLAQHCSEVGGYYFDNVIRHYFAEVFQSSKKLDAKSNRKAWLRLAEEAEKAKKSTSAASTKVLSQVECLMEDTDFKAEIDRLKFEELAAKILDKFEKLIINFLHEAQINPANVEVELVGGSTRIPAVRAIVERNFQQAAKTTMNQDEAVVRGAALMAGLLSPRVRASQFKLQDFVPENVLARYQSDNGEYKYATIYKRGDAIPSKRHATFPVSEVDLYYSHFASSQRQDLLHITRVNVGGKNEPNPNAIEPPKFRFTFSYELDHLIYCNTITRIEKEMPQPEPEPTATAETKEGEQKAPEQQPPAENAQPQGPPAPPQPKEKETRMQAFCSLSSGVDQIVRQDFIDTEHKMRLNDSEAIKKAEVKNALESYFFELRDKMDTNPEMFLPDKKDGFMKIMNAIDEFMYEDDSHLSVDDYVKRLNSLQDAYNASVIQQVKIEEAPANSEAMEVDPPRVEEPSS</sequence>
<dbReference type="Proteomes" id="UP000887576">
    <property type="component" value="Unplaced"/>
</dbReference>
<accession>A0AC34QQR6</accession>
<evidence type="ECO:0000313" key="1">
    <source>
        <dbReference type="Proteomes" id="UP000887576"/>
    </source>
</evidence>
<name>A0AC34QQR6_9BILA</name>
<proteinExistence type="predicted"/>
<protein>
    <submittedName>
        <fullName evidence="2">Uncharacterized protein</fullName>
    </submittedName>
</protein>
<dbReference type="WBParaSite" id="JU765_v2.g18421.t1">
    <property type="protein sequence ID" value="JU765_v2.g18421.t1"/>
    <property type="gene ID" value="JU765_v2.g18421"/>
</dbReference>
<organism evidence="1 2">
    <name type="scientific">Panagrolaimus sp. JU765</name>
    <dbReference type="NCBI Taxonomy" id="591449"/>
    <lineage>
        <taxon>Eukaryota</taxon>
        <taxon>Metazoa</taxon>
        <taxon>Ecdysozoa</taxon>
        <taxon>Nematoda</taxon>
        <taxon>Chromadorea</taxon>
        <taxon>Rhabditida</taxon>
        <taxon>Tylenchina</taxon>
        <taxon>Panagrolaimomorpha</taxon>
        <taxon>Panagrolaimoidea</taxon>
        <taxon>Panagrolaimidae</taxon>
        <taxon>Panagrolaimus</taxon>
    </lineage>
</organism>